<organism evidence="5 6">
    <name type="scientific">Nocardioides guangzhouensis</name>
    <dbReference type="NCBI Taxonomy" id="2497878"/>
    <lineage>
        <taxon>Bacteria</taxon>
        <taxon>Bacillati</taxon>
        <taxon>Actinomycetota</taxon>
        <taxon>Actinomycetes</taxon>
        <taxon>Propionibacteriales</taxon>
        <taxon>Nocardioidaceae</taxon>
        <taxon>Nocardioides</taxon>
    </lineage>
</organism>
<proteinExistence type="inferred from homology"/>
<evidence type="ECO:0000256" key="4">
    <source>
        <dbReference type="RuleBase" id="RU003939"/>
    </source>
</evidence>
<sequence>MNKTELRDAVAEASGLSGADADRALNAVLDSITSALASGDKVTLPGFGTFETRDRAARQGRNPQTGESIEIAASTAPAFKPGAQLKQAVSKA</sequence>
<dbReference type="CDD" id="cd13831">
    <property type="entry name" value="HU"/>
    <property type="match status" value="1"/>
</dbReference>
<evidence type="ECO:0000256" key="3">
    <source>
        <dbReference type="ARBA" id="ARBA00023125"/>
    </source>
</evidence>
<comment type="similarity">
    <text evidence="1 4">Belongs to the bacterial histone-like protein family.</text>
</comment>
<dbReference type="GO" id="GO:0003677">
    <property type="term" value="F:DNA binding"/>
    <property type="evidence" value="ECO:0007669"/>
    <property type="project" value="UniProtKB-KW"/>
</dbReference>
<dbReference type="PANTHER" id="PTHR33175">
    <property type="entry name" value="DNA-BINDING PROTEIN HU"/>
    <property type="match status" value="1"/>
</dbReference>
<reference evidence="5 6" key="1">
    <citation type="submission" date="2019-01" db="EMBL/GenBank/DDBJ databases">
        <title>Nocardioides guangzhouensis sp. nov., an actinobacterium isolated from soil.</title>
        <authorList>
            <person name="Fu Y."/>
            <person name="Cai Y."/>
            <person name="Lin Z."/>
            <person name="Chen P."/>
        </authorList>
    </citation>
    <scope>NUCLEOTIDE SEQUENCE [LARGE SCALE GENOMIC DNA]</scope>
    <source>
        <strain evidence="5 6">130</strain>
    </source>
</reference>
<dbReference type="GO" id="GO:0006270">
    <property type="term" value="P:DNA replication initiation"/>
    <property type="evidence" value="ECO:0007669"/>
    <property type="project" value="UniProtKB-ARBA"/>
</dbReference>
<dbReference type="Gene3D" id="4.10.520.10">
    <property type="entry name" value="IHF-like DNA-binding proteins"/>
    <property type="match status" value="1"/>
</dbReference>
<dbReference type="GO" id="GO:0010467">
    <property type="term" value="P:gene expression"/>
    <property type="evidence" value="ECO:0007669"/>
    <property type="project" value="UniProtKB-ARBA"/>
</dbReference>
<protein>
    <submittedName>
        <fullName evidence="5">HU family DNA-binding protein</fullName>
    </submittedName>
</protein>
<comment type="caution">
    <text evidence="5">The sequence shown here is derived from an EMBL/GenBank/DDBJ whole genome shotgun (WGS) entry which is preliminary data.</text>
</comment>
<dbReference type="EMBL" id="SDKM01000011">
    <property type="protein sequence ID" value="RYP86462.1"/>
    <property type="molecule type" value="Genomic_DNA"/>
</dbReference>
<keyword evidence="2" id="KW-0226">DNA condensation</keyword>
<dbReference type="GO" id="GO:0030527">
    <property type="term" value="F:structural constituent of chromatin"/>
    <property type="evidence" value="ECO:0007669"/>
    <property type="project" value="InterPro"/>
</dbReference>
<dbReference type="RefSeq" id="WP_134716448.1">
    <property type="nucleotide sequence ID" value="NZ_SDKM01000011.1"/>
</dbReference>
<evidence type="ECO:0000313" key="5">
    <source>
        <dbReference type="EMBL" id="RYP86462.1"/>
    </source>
</evidence>
<dbReference type="GO" id="GO:0030261">
    <property type="term" value="P:chromosome condensation"/>
    <property type="evidence" value="ECO:0007669"/>
    <property type="project" value="UniProtKB-KW"/>
</dbReference>
<dbReference type="Proteomes" id="UP000295198">
    <property type="component" value="Unassembled WGS sequence"/>
</dbReference>
<evidence type="ECO:0000313" key="6">
    <source>
        <dbReference type="Proteomes" id="UP000295198"/>
    </source>
</evidence>
<gene>
    <name evidence="5" type="ORF">EKO23_09160</name>
</gene>
<dbReference type="PRINTS" id="PR01727">
    <property type="entry name" value="DNABINDINGHU"/>
</dbReference>
<dbReference type="InterPro" id="IPR010992">
    <property type="entry name" value="IHF-like_DNA-bd_dom_sf"/>
</dbReference>
<dbReference type="Pfam" id="PF00216">
    <property type="entry name" value="Bac_DNA_binding"/>
    <property type="match status" value="1"/>
</dbReference>
<dbReference type="InterPro" id="IPR020816">
    <property type="entry name" value="Histone-like_DNA-bd_CS"/>
</dbReference>
<dbReference type="SMART" id="SM00411">
    <property type="entry name" value="BHL"/>
    <property type="match status" value="1"/>
</dbReference>
<name>A0A4Q4ZEF0_9ACTN</name>
<keyword evidence="6" id="KW-1185">Reference proteome</keyword>
<evidence type="ECO:0000256" key="2">
    <source>
        <dbReference type="ARBA" id="ARBA00023067"/>
    </source>
</evidence>
<dbReference type="InterPro" id="IPR000119">
    <property type="entry name" value="Hist_DNA-bd"/>
</dbReference>
<dbReference type="AlphaFoldDB" id="A0A4Q4ZEF0"/>
<accession>A0A4Q4ZEF0</accession>
<dbReference type="GO" id="GO:1990103">
    <property type="term" value="C:DnaA-HU complex"/>
    <property type="evidence" value="ECO:0007669"/>
    <property type="project" value="UniProtKB-ARBA"/>
</dbReference>
<dbReference type="GO" id="GO:1990178">
    <property type="term" value="C:HU-DNA complex"/>
    <property type="evidence" value="ECO:0007669"/>
    <property type="project" value="UniProtKB-ARBA"/>
</dbReference>
<dbReference type="GO" id="GO:0005829">
    <property type="term" value="C:cytosol"/>
    <property type="evidence" value="ECO:0007669"/>
    <property type="project" value="UniProtKB-ARBA"/>
</dbReference>
<dbReference type="PROSITE" id="PS00045">
    <property type="entry name" value="HISTONE_LIKE"/>
    <property type="match status" value="1"/>
</dbReference>
<dbReference type="GO" id="GO:0042802">
    <property type="term" value="F:identical protein binding"/>
    <property type="evidence" value="ECO:0007669"/>
    <property type="project" value="UniProtKB-ARBA"/>
</dbReference>
<evidence type="ECO:0000256" key="1">
    <source>
        <dbReference type="ARBA" id="ARBA00010529"/>
    </source>
</evidence>
<keyword evidence="3 5" id="KW-0238">DNA-binding</keyword>
<dbReference type="OrthoDB" id="9799835at2"/>
<dbReference type="FunFam" id="4.10.520.10:FF:000001">
    <property type="entry name" value="DNA-binding protein HU"/>
    <property type="match status" value="1"/>
</dbReference>
<dbReference type="SUPFAM" id="SSF47729">
    <property type="entry name" value="IHF-like DNA-binding proteins"/>
    <property type="match status" value="1"/>
</dbReference>
<dbReference type="PANTHER" id="PTHR33175:SF3">
    <property type="entry name" value="DNA-BINDING PROTEIN HU-BETA"/>
    <property type="match status" value="1"/>
</dbReference>